<evidence type="ECO:0000313" key="1">
    <source>
        <dbReference type="EMBL" id="GIY26175.1"/>
    </source>
</evidence>
<dbReference type="EMBL" id="BPLQ01006913">
    <property type="protein sequence ID" value="GIY26175.1"/>
    <property type="molecule type" value="Genomic_DNA"/>
</dbReference>
<protein>
    <submittedName>
        <fullName evidence="1">Uncharacterized protein</fullName>
    </submittedName>
</protein>
<reference evidence="1 2" key="1">
    <citation type="submission" date="2021-06" db="EMBL/GenBank/DDBJ databases">
        <title>Caerostris darwini draft genome.</title>
        <authorList>
            <person name="Kono N."/>
            <person name="Arakawa K."/>
        </authorList>
    </citation>
    <scope>NUCLEOTIDE SEQUENCE [LARGE SCALE GENOMIC DNA]</scope>
</reference>
<comment type="caution">
    <text evidence="1">The sequence shown here is derived from an EMBL/GenBank/DDBJ whole genome shotgun (WGS) entry which is preliminary data.</text>
</comment>
<evidence type="ECO:0000313" key="2">
    <source>
        <dbReference type="Proteomes" id="UP001054837"/>
    </source>
</evidence>
<proteinExistence type="predicted"/>
<sequence length="107" mass="12496">MEAEVMRTAKGSNPFFPTVLMDPNDDIPFLQRDGSRGYEDSKWLKLLFFHHFLWTLKMISHFCRETEAEVMRTAKGSNPFFPPVFMVPNDKIVLKARRISFPSLDNL</sequence>
<dbReference type="AlphaFoldDB" id="A0AAV4RWQ8"/>
<organism evidence="1 2">
    <name type="scientific">Caerostris darwini</name>
    <dbReference type="NCBI Taxonomy" id="1538125"/>
    <lineage>
        <taxon>Eukaryota</taxon>
        <taxon>Metazoa</taxon>
        <taxon>Ecdysozoa</taxon>
        <taxon>Arthropoda</taxon>
        <taxon>Chelicerata</taxon>
        <taxon>Arachnida</taxon>
        <taxon>Araneae</taxon>
        <taxon>Araneomorphae</taxon>
        <taxon>Entelegynae</taxon>
        <taxon>Araneoidea</taxon>
        <taxon>Araneidae</taxon>
        <taxon>Caerostris</taxon>
    </lineage>
</organism>
<accession>A0AAV4RWQ8</accession>
<keyword evidence="2" id="KW-1185">Reference proteome</keyword>
<gene>
    <name evidence="1" type="ORF">CDAR_369561</name>
</gene>
<dbReference type="Proteomes" id="UP001054837">
    <property type="component" value="Unassembled WGS sequence"/>
</dbReference>
<name>A0AAV4RWQ8_9ARAC</name>